<gene>
    <name evidence="1" type="ORF">L2Y54_10385</name>
</gene>
<name>A0ABY3T7F1_9GAMM</name>
<organism evidence="1 2">
    <name type="scientific">Thiothrix winogradskyi</name>
    <dbReference type="NCBI Taxonomy" id="96472"/>
    <lineage>
        <taxon>Bacteria</taxon>
        <taxon>Pseudomonadati</taxon>
        <taxon>Pseudomonadota</taxon>
        <taxon>Gammaproteobacteria</taxon>
        <taxon>Thiotrichales</taxon>
        <taxon>Thiotrichaceae</taxon>
        <taxon>Thiothrix</taxon>
    </lineage>
</organism>
<protein>
    <submittedName>
        <fullName evidence="1">DUF2283 domain-containing protein</fullName>
    </submittedName>
</protein>
<evidence type="ECO:0000313" key="2">
    <source>
        <dbReference type="Proteomes" id="UP001054801"/>
    </source>
</evidence>
<sequence>MNSTYYPEDDILVLHFSDEPVVREVSQGWNINTSYTASGEVAEIVILDAKKIGLYPAAQFQEKQAA</sequence>
<proteinExistence type="predicted"/>
<dbReference type="EMBL" id="CP091244">
    <property type="protein sequence ID" value="UJS26424.1"/>
    <property type="molecule type" value="Genomic_DNA"/>
</dbReference>
<evidence type="ECO:0000313" key="1">
    <source>
        <dbReference type="EMBL" id="UJS26424.1"/>
    </source>
</evidence>
<dbReference type="Pfam" id="PF10049">
    <property type="entry name" value="DUF2283"/>
    <property type="match status" value="1"/>
</dbReference>
<keyword evidence="2" id="KW-1185">Reference proteome</keyword>
<accession>A0ABY3T7F1</accession>
<reference evidence="1" key="1">
    <citation type="journal article" date="2022" name="Microorganisms">
        <title>Two New Species of Filamentous Sulfur Bacteria of the Genus Thiothrix, Thiothrix winogradskyi sp. nov. and 'Candidatus Thiothrix sulfatifontis' sp. nov.</title>
        <authorList>
            <person name="Ravin N.V."/>
            <person name="Rossetti S."/>
            <person name="Beletsky A.V."/>
            <person name="Kadnikov V.V."/>
            <person name="Rudenko T.S."/>
            <person name="Smolyakov D.D."/>
            <person name="Moskvitina M.I."/>
            <person name="Gureeva M.V."/>
            <person name="Mardanov A.V."/>
            <person name="Grabovich M.Y."/>
        </authorList>
    </citation>
    <scope>NUCLEOTIDE SEQUENCE</scope>
    <source>
        <strain evidence="1">CT3</strain>
    </source>
</reference>
<dbReference type="Proteomes" id="UP001054801">
    <property type="component" value="Chromosome"/>
</dbReference>
<dbReference type="RefSeq" id="WP_236501817.1">
    <property type="nucleotide sequence ID" value="NZ_CP091244.1"/>
</dbReference>
<dbReference type="InterPro" id="IPR019270">
    <property type="entry name" value="DUF2283"/>
</dbReference>